<evidence type="ECO:0000256" key="1">
    <source>
        <dbReference type="SAM" id="Coils"/>
    </source>
</evidence>
<evidence type="ECO:0000313" key="3">
    <source>
        <dbReference type="Proteomes" id="UP001497497"/>
    </source>
</evidence>
<comment type="caution">
    <text evidence="2">The sequence shown here is derived from an EMBL/GenBank/DDBJ whole genome shotgun (WGS) entry which is preliminary data.</text>
</comment>
<accession>A0AAV2INJ3</accession>
<organism evidence="2 3">
    <name type="scientific">Lymnaea stagnalis</name>
    <name type="common">Great pond snail</name>
    <name type="synonym">Helix stagnalis</name>
    <dbReference type="NCBI Taxonomy" id="6523"/>
    <lineage>
        <taxon>Eukaryota</taxon>
        <taxon>Metazoa</taxon>
        <taxon>Spiralia</taxon>
        <taxon>Lophotrochozoa</taxon>
        <taxon>Mollusca</taxon>
        <taxon>Gastropoda</taxon>
        <taxon>Heterobranchia</taxon>
        <taxon>Euthyneura</taxon>
        <taxon>Panpulmonata</taxon>
        <taxon>Hygrophila</taxon>
        <taxon>Lymnaeoidea</taxon>
        <taxon>Lymnaeidae</taxon>
        <taxon>Lymnaea</taxon>
    </lineage>
</organism>
<protein>
    <submittedName>
        <fullName evidence="2">Uncharacterized protein</fullName>
    </submittedName>
</protein>
<name>A0AAV2INJ3_LYMST</name>
<dbReference type="AlphaFoldDB" id="A0AAV2INJ3"/>
<dbReference type="Proteomes" id="UP001497497">
    <property type="component" value="Unassembled WGS sequence"/>
</dbReference>
<proteinExistence type="predicted"/>
<keyword evidence="3" id="KW-1185">Reference proteome</keyword>
<keyword evidence="1" id="KW-0175">Coiled coil</keyword>
<evidence type="ECO:0000313" key="2">
    <source>
        <dbReference type="EMBL" id="CAL1547688.1"/>
    </source>
</evidence>
<gene>
    <name evidence="2" type="ORF">GSLYS_00021005001</name>
</gene>
<feature type="non-terminal residue" evidence="2">
    <location>
        <position position="131"/>
    </location>
</feature>
<reference evidence="2 3" key="1">
    <citation type="submission" date="2024-04" db="EMBL/GenBank/DDBJ databases">
        <authorList>
            <consortium name="Genoscope - CEA"/>
            <person name="William W."/>
        </authorList>
    </citation>
    <scope>NUCLEOTIDE SEQUENCE [LARGE SCALE GENOMIC DNA]</scope>
</reference>
<dbReference type="EMBL" id="CAXITT010001044">
    <property type="protein sequence ID" value="CAL1547688.1"/>
    <property type="molecule type" value="Genomic_DNA"/>
</dbReference>
<feature type="coiled-coil region" evidence="1">
    <location>
        <begin position="99"/>
        <end position="126"/>
    </location>
</feature>
<sequence>MSIVIVRANSQGEGETIAKVSPFDQAAAGEGTYVSLLQVNGSVFKAAVNGELGYLSVIWTAPLEDQVGTYACEANALTHSGHLVTLTGSLEIQARQPNVADLVMVIIDYENRISQLEQENQELKHKLDLLE</sequence>